<dbReference type="InterPro" id="IPR014284">
    <property type="entry name" value="RNA_pol_sigma-70_dom"/>
</dbReference>
<dbReference type="GO" id="GO:0016987">
    <property type="term" value="F:sigma factor activity"/>
    <property type="evidence" value="ECO:0007669"/>
    <property type="project" value="UniProtKB-KW"/>
</dbReference>
<comment type="similarity">
    <text evidence="1 6">Belongs to the sigma-70 factor family. ECF subfamily.</text>
</comment>
<feature type="domain" description="RNA polymerase sigma-70 region 2" evidence="8">
    <location>
        <begin position="33"/>
        <end position="101"/>
    </location>
</feature>
<evidence type="ECO:0000313" key="11">
    <source>
        <dbReference type="EMBL" id="BDU74342.1"/>
    </source>
</evidence>
<gene>
    <name evidence="11" type="ORF">METEAL_35160</name>
</gene>
<keyword evidence="4 6" id="KW-0238">DNA-binding</keyword>
<dbReference type="InterPro" id="IPR018764">
    <property type="entry name" value="RskA_C"/>
</dbReference>
<evidence type="ECO:0000256" key="4">
    <source>
        <dbReference type="ARBA" id="ARBA00023125"/>
    </source>
</evidence>
<dbReference type="InterPro" id="IPR013325">
    <property type="entry name" value="RNA_pol_sigma_r2"/>
</dbReference>
<dbReference type="Proteomes" id="UP001238179">
    <property type="component" value="Chromosome"/>
</dbReference>
<dbReference type="KEGG" id="msil:METEAL_35160"/>
<dbReference type="GO" id="GO:0003677">
    <property type="term" value="F:DNA binding"/>
    <property type="evidence" value="ECO:0007669"/>
    <property type="project" value="UniProtKB-KW"/>
</dbReference>
<keyword evidence="7" id="KW-0472">Membrane</keyword>
<dbReference type="Gene3D" id="1.10.10.10">
    <property type="entry name" value="Winged helix-like DNA-binding domain superfamily/Winged helix DNA-binding domain"/>
    <property type="match status" value="1"/>
</dbReference>
<evidence type="ECO:0000313" key="12">
    <source>
        <dbReference type="Proteomes" id="UP001238179"/>
    </source>
</evidence>
<organism evidence="11 12">
    <name type="scientific">Mesoterricola silvestris</name>
    <dbReference type="NCBI Taxonomy" id="2927979"/>
    <lineage>
        <taxon>Bacteria</taxon>
        <taxon>Pseudomonadati</taxon>
        <taxon>Acidobacteriota</taxon>
        <taxon>Holophagae</taxon>
        <taxon>Holophagales</taxon>
        <taxon>Holophagaceae</taxon>
        <taxon>Mesoterricola</taxon>
    </lineage>
</organism>
<dbReference type="InterPro" id="IPR013249">
    <property type="entry name" value="RNA_pol_sigma70_r4_t2"/>
</dbReference>
<feature type="transmembrane region" description="Helical" evidence="7">
    <location>
        <begin position="185"/>
        <end position="207"/>
    </location>
</feature>
<dbReference type="AlphaFoldDB" id="A0AA48GUK6"/>
<keyword evidence="3 6" id="KW-0731">Sigma factor</keyword>
<dbReference type="NCBIfam" id="TIGR02937">
    <property type="entry name" value="sigma70-ECF"/>
    <property type="match status" value="1"/>
</dbReference>
<keyword evidence="12" id="KW-1185">Reference proteome</keyword>
<dbReference type="Pfam" id="PF08281">
    <property type="entry name" value="Sigma70_r4_2"/>
    <property type="match status" value="1"/>
</dbReference>
<name>A0AA48GUK6_9BACT</name>
<dbReference type="InterPro" id="IPR036388">
    <property type="entry name" value="WH-like_DNA-bd_sf"/>
</dbReference>
<dbReference type="InterPro" id="IPR039425">
    <property type="entry name" value="RNA_pol_sigma-70-like"/>
</dbReference>
<accession>A0AA48GUK6</accession>
<evidence type="ECO:0000256" key="1">
    <source>
        <dbReference type="ARBA" id="ARBA00010641"/>
    </source>
</evidence>
<evidence type="ECO:0000259" key="8">
    <source>
        <dbReference type="Pfam" id="PF04542"/>
    </source>
</evidence>
<dbReference type="GO" id="GO:0006352">
    <property type="term" value="P:DNA-templated transcription initiation"/>
    <property type="evidence" value="ECO:0007669"/>
    <property type="project" value="InterPro"/>
</dbReference>
<dbReference type="CDD" id="cd06171">
    <property type="entry name" value="Sigma70_r4"/>
    <property type="match status" value="1"/>
</dbReference>
<evidence type="ECO:0000256" key="6">
    <source>
        <dbReference type="RuleBase" id="RU000716"/>
    </source>
</evidence>
<dbReference type="PROSITE" id="PS01063">
    <property type="entry name" value="SIGMA70_ECF"/>
    <property type="match status" value="1"/>
</dbReference>
<evidence type="ECO:0000256" key="7">
    <source>
        <dbReference type="SAM" id="Phobius"/>
    </source>
</evidence>
<dbReference type="Pfam" id="PF04542">
    <property type="entry name" value="Sigma70_r2"/>
    <property type="match status" value="1"/>
</dbReference>
<dbReference type="SUPFAM" id="SSF88946">
    <property type="entry name" value="Sigma2 domain of RNA polymerase sigma factors"/>
    <property type="match status" value="1"/>
</dbReference>
<reference evidence="12" key="1">
    <citation type="journal article" date="2023" name="Int. J. Syst. Evol. Microbiol.">
        <title>Mesoterricola silvestris gen. nov., sp. nov., Mesoterricola sediminis sp. nov., Geothrix oryzae sp. nov., Geothrix edaphica sp. nov., Geothrix rubra sp. nov., and Geothrix limicola sp. nov., six novel members of Acidobacteriota isolated from soils.</title>
        <authorList>
            <person name="Itoh H."/>
            <person name="Sugisawa Y."/>
            <person name="Mise K."/>
            <person name="Xu Z."/>
            <person name="Kuniyasu M."/>
            <person name="Ushijima N."/>
            <person name="Kawano K."/>
            <person name="Kobayashi E."/>
            <person name="Shiratori Y."/>
            <person name="Masuda Y."/>
            <person name="Senoo K."/>
        </authorList>
    </citation>
    <scope>NUCLEOTIDE SEQUENCE [LARGE SCALE GENOMIC DNA]</scope>
    <source>
        <strain evidence="12">W79</strain>
    </source>
</reference>
<proteinExistence type="inferred from homology"/>
<keyword evidence="2 6" id="KW-0805">Transcription regulation</keyword>
<protein>
    <recommendedName>
        <fullName evidence="6">RNA polymerase sigma factor</fullName>
    </recommendedName>
</protein>
<evidence type="ECO:0000256" key="2">
    <source>
        <dbReference type="ARBA" id="ARBA00023015"/>
    </source>
</evidence>
<evidence type="ECO:0000259" key="9">
    <source>
        <dbReference type="Pfam" id="PF08281"/>
    </source>
</evidence>
<dbReference type="Gene3D" id="1.10.1740.10">
    <property type="match status" value="1"/>
</dbReference>
<dbReference type="RefSeq" id="WP_316413018.1">
    <property type="nucleotide sequence ID" value="NZ_AP027080.1"/>
</dbReference>
<dbReference type="PANTHER" id="PTHR43133:SF62">
    <property type="entry name" value="RNA POLYMERASE SIGMA FACTOR SIGZ"/>
    <property type="match status" value="1"/>
</dbReference>
<sequence length="344" mass="37742">MIPAGGGDRWEAMTDEQVMADVASGDQEALQALHRRLAPLVFHIACRSLDAAAAEEITQDVFLRVWQKAATFDPDRGTFRSWILQIAHRRVINELRERGRRPSIDANSEASLVDASAQDSGPEEQVWAQYQKSVIRRALAALPPEQGRALRLAYFQDLTHEEIAAFLDVPLGTAKGRIRLALEKLNAPLAALVALLVAGVGLGAYAWHRRQSSLALDERALAMLTSSHMEALRLEPLAFQGEIEQGSHATYRAERGGALIVFTLSNLPRPSDGETYRLWRLSAGAWKALGDLRPGPTGHGRLLIEAPEAVWPEALVLTRERRGSIGAVPAGERVLAWRAGTDRP</sequence>
<dbReference type="InterPro" id="IPR007627">
    <property type="entry name" value="RNA_pol_sigma70_r2"/>
</dbReference>
<keyword evidence="7" id="KW-0812">Transmembrane</keyword>
<dbReference type="InterPro" id="IPR013324">
    <property type="entry name" value="RNA_pol_sigma_r3/r4-like"/>
</dbReference>
<dbReference type="SUPFAM" id="SSF88659">
    <property type="entry name" value="Sigma3 and sigma4 domains of RNA polymerase sigma factors"/>
    <property type="match status" value="1"/>
</dbReference>
<dbReference type="Pfam" id="PF10099">
    <property type="entry name" value="RskA_C"/>
    <property type="match status" value="1"/>
</dbReference>
<dbReference type="InterPro" id="IPR000838">
    <property type="entry name" value="RNA_pol_sigma70_ECF_CS"/>
</dbReference>
<feature type="domain" description="Anti-sigma K factor RskA C-terminal" evidence="10">
    <location>
        <begin position="190"/>
        <end position="324"/>
    </location>
</feature>
<evidence type="ECO:0000256" key="5">
    <source>
        <dbReference type="ARBA" id="ARBA00023163"/>
    </source>
</evidence>
<dbReference type="EMBL" id="AP027080">
    <property type="protein sequence ID" value="BDU74342.1"/>
    <property type="molecule type" value="Genomic_DNA"/>
</dbReference>
<dbReference type="GO" id="GO:0005886">
    <property type="term" value="C:plasma membrane"/>
    <property type="evidence" value="ECO:0007669"/>
    <property type="project" value="InterPro"/>
</dbReference>
<keyword evidence="7" id="KW-1133">Transmembrane helix</keyword>
<evidence type="ECO:0000256" key="3">
    <source>
        <dbReference type="ARBA" id="ARBA00023082"/>
    </source>
</evidence>
<keyword evidence="5 6" id="KW-0804">Transcription</keyword>
<feature type="domain" description="RNA polymerase sigma factor 70 region 4 type 2" evidence="9">
    <location>
        <begin position="135"/>
        <end position="185"/>
    </location>
</feature>
<evidence type="ECO:0000259" key="10">
    <source>
        <dbReference type="Pfam" id="PF10099"/>
    </source>
</evidence>
<dbReference type="PANTHER" id="PTHR43133">
    <property type="entry name" value="RNA POLYMERASE ECF-TYPE SIGMA FACTO"/>
    <property type="match status" value="1"/>
</dbReference>